<evidence type="ECO:0000259" key="9">
    <source>
        <dbReference type="PROSITE" id="PS00794"/>
    </source>
</evidence>
<dbReference type="GO" id="GO:0003848">
    <property type="term" value="F:2-amino-4-hydroxy-6-hydroxymethyldihydropteridine diphosphokinase activity"/>
    <property type="evidence" value="ECO:0007669"/>
    <property type="project" value="UniProtKB-EC"/>
</dbReference>
<keyword evidence="11" id="KW-1185">Reference proteome</keyword>
<organism evidence="10 11">
    <name type="scientific">Pseudobacteroides cellulosolvens ATCC 35603 = DSM 2933</name>
    <dbReference type="NCBI Taxonomy" id="398512"/>
    <lineage>
        <taxon>Bacteria</taxon>
        <taxon>Bacillati</taxon>
        <taxon>Bacillota</taxon>
        <taxon>Clostridia</taxon>
        <taxon>Eubacteriales</taxon>
        <taxon>Oscillospiraceae</taxon>
        <taxon>Pseudobacteroides</taxon>
    </lineage>
</organism>
<evidence type="ECO:0000256" key="6">
    <source>
        <dbReference type="ARBA" id="ARBA00022777"/>
    </source>
</evidence>
<dbReference type="SUPFAM" id="SSF55083">
    <property type="entry name" value="6-hydroxymethyl-7,8-dihydropterin pyrophosphokinase, HPPK"/>
    <property type="match status" value="1"/>
</dbReference>
<dbReference type="Proteomes" id="UP000036923">
    <property type="component" value="Unassembled WGS sequence"/>
</dbReference>
<dbReference type="InterPro" id="IPR035907">
    <property type="entry name" value="Hppk_sf"/>
</dbReference>
<evidence type="ECO:0000313" key="10">
    <source>
        <dbReference type="EMBL" id="KNY27417.1"/>
    </source>
</evidence>
<keyword evidence="5" id="KW-0547">Nucleotide-binding</keyword>
<dbReference type="Pfam" id="PF01288">
    <property type="entry name" value="HPPK"/>
    <property type="match status" value="1"/>
</dbReference>
<protein>
    <recommendedName>
        <fullName evidence="3">2-amino-4-hydroxy-6-hydroxymethyldihydropteridine diphosphokinase</fullName>
        <ecNumber evidence="3">2.7.6.3</ecNumber>
    </recommendedName>
</protein>
<dbReference type="GO" id="GO:0016301">
    <property type="term" value="F:kinase activity"/>
    <property type="evidence" value="ECO:0007669"/>
    <property type="project" value="UniProtKB-KW"/>
</dbReference>
<dbReference type="CDD" id="cd00483">
    <property type="entry name" value="HPPK"/>
    <property type="match status" value="1"/>
</dbReference>
<evidence type="ECO:0000256" key="1">
    <source>
        <dbReference type="ARBA" id="ARBA00000198"/>
    </source>
</evidence>
<dbReference type="GO" id="GO:0046656">
    <property type="term" value="P:folic acid biosynthetic process"/>
    <property type="evidence" value="ECO:0007669"/>
    <property type="project" value="UniProtKB-KW"/>
</dbReference>
<dbReference type="InterPro" id="IPR000550">
    <property type="entry name" value="Hppk"/>
</dbReference>
<dbReference type="EC" id="2.7.6.3" evidence="3"/>
<dbReference type="PANTHER" id="PTHR43071:SF1">
    <property type="entry name" value="2-AMINO-4-HYDROXY-6-HYDROXYMETHYLDIHYDROPTERIDINE PYROPHOSPHOKINASE"/>
    <property type="match status" value="1"/>
</dbReference>
<name>A0A0L6JPV6_9FIRM</name>
<keyword evidence="8" id="KW-0289">Folate biosynthesis</keyword>
<evidence type="ECO:0000256" key="8">
    <source>
        <dbReference type="ARBA" id="ARBA00022909"/>
    </source>
</evidence>
<dbReference type="Gene3D" id="3.30.70.560">
    <property type="entry name" value="7,8-Dihydro-6-hydroxymethylpterin-pyrophosphokinase HPPK"/>
    <property type="match status" value="1"/>
</dbReference>
<sequence>MDNTVYVALGSNLGDREKNIENAIEQIGKLEGTHVIKCSSLYETEPVGYLDQGRFLNAAAMVMTMWSPLELLAKFQEIENQLGRTRDIHWGPRTIDIDILLYEDLKMDLPDLTIPHPRMTQRGFVLIPLEEIFEDRILMGKDIIKLIDSCDDKNGVKLYRGKVSE</sequence>
<dbReference type="GO" id="GO:0005524">
    <property type="term" value="F:ATP binding"/>
    <property type="evidence" value="ECO:0007669"/>
    <property type="project" value="UniProtKB-KW"/>
</dbReference>
<comment type="caution">
    <text evidence="10">The sequence shown here is derived from an EMBL/GenBank/DDBJ whole genome shotgun (WGS) entry which is preliminary data.</text>
</comment>
<evidence type="ECO:0000256" key="3">
    <source>
        <dbReference type="ARBA" id="ARBA00013253"/>
    </source>
</evidence>
<evidence type="ECO:0000313" key="11">
    <source>
        <dbReference type="Proteomes" id="UP000036923"/>
    </source>
</evidence>
<comment type="pathway">
    <text evidence="2">Cofactor biosynthesis; tetrahydrofolate biosynthesis; 2-amino-4-hydroxy-6-hydroxymethyl-7,8-dihydropteridine diphosphate from 7,8-dihydroneopterin triphosphate: step 4/4.</text>
</comment>
<feature type="domain" description="7,8-dihydro-6-hydroxymethylpterin-pyrophosphokinase" evidence="9">
    <location>
        <begin position="89"/>
        <end position="100"/>
    </location>
</feature>
<accession>A0A0L6JPV6</accession>
<evidence type="ECO:0000256" key="5">
    <source>
        <dbReference type="ARBA" id="ARBA00022741"/>
    </source>
</evidence>
<dbReference type="PROSITE" id="PS00794">
    <property type="entry name" value="HPPK"/>
    <property type="match status" value="1"/>
</dbReference>
<comment type="catalytic activity">
    <reaction evidence="1">
        <text>6-hydroxymethyl-7,8-dihydropterin + ATP = (7,8-dihydropterin-6-yl)methyl diphosphate + AMP + H(+)</text>
        <dbReference type="Rhea" id="RHEA:11412"/>
        <dbReference type="ChEBI" id="CHEBI:15378"/>
        <dbReference type="ChEBI" id="CHEBI:30616"/>
        <dbReference type="ChEBI" id="CHEBI:44841"/>
        <dbReference type="ChEBI" id="CHEBI:72950"/>
        <dbReference type="ChEBI" id="CHEBI:456215"/>
        <dbReference type="EC" id="2.7.6.3"/>
    </reaction>
</comment>
<dbReference type="EMBL" id="LGTC01000001">
    <property type="protein sequence ID" value="KNY27417.1"/>
    <property type="molecule type" value="Genomic_DNA"/>
</dbReference>
<evidence type="ECO:0000256" key="7">
    <source>
        <dbReference type="ARBA" id="ARBA00022840"/>
    </source>
</evidence>
<dbReference type="PANTHER" id="PTHR43071">
    <property type="entry name" value="2-AMINO-4-HYDROXY-6-HYDROXYMETHYLDIHYDROPTERIDINE PYROPHOSPHOKINASE"/>
    <property type="match status" value="1"/>
</dbReference>
<dbReference type="PATRIC" id="fig|398512.5.peg.2797"/>
<evidence type="ECO:0000256" key="4">
    <source>
        <dbReference type="ARBA" id="ARBA00022679"/>
    </source>
</evidence>
<reference evidence="11" key="1">
    <citation type="submission" date="2015-07" db="EMBL/GenBank/DDBJ databases">
        <title>Near-Complete Genome Sequence of the Cellulolytic Bacterium Bacteroides (Pseudobacteroides) cellulosolvens ATCC 35603.</title>
        <authorList>
            <person name="Dassa B."/>
            <person name="Utturkar S.M."/>
            <person name="Klingeman D.M."/>
            <person name="Hurt R.A."/>
            <person name="Keller M."/>
            <person name="Xu J."/>
            <person name="Reddy Y.H.K."/>
            <person name="Borovok I."/>
            <person name="Grinberg I.R."/>
            <person name="Lamed R."/>
            <person name="Zhivin O."/>
            <person name="Bayer E.A."/>
            <person name="Brown S.D."/>
        </authorList>
    </citation>
    <scope>NUCLEOTIDE SEQUENCE [LARGE SCALE GENOMIC DNA]</scope>
    <source>
        <strain evidence="11">DSM 2933</strain>
    </source>
</reference>
<proteinExistence type="predicted"/>
<keyword evidence="4 10" id="KW-0808">Transferase</keyword>
<dbReference type="eggNOG" id="COG0801">
    <property type="taxonomic scope" value="Bacteria"/>
</dbReference>
<dbReference type="UniPathway" id="UPA00077">
    <property type="reaction ID" value="UER00155"/>
</dbReference>
<dbReference type="RefSeq" id="WP_036945821.1">
    <property type="nucleotide sequence ID" value="NZ_JQKC01000080.1"/>
</dbReference>
<dbReference type="NCBIfam" id="TIGR01498">
    <property type="entry name" value="folK"/>
    <property type="match status" value="1"/>
</dbReference>
<dbReference type="STRING" id="398512.Bccel_2688"/>
<dbReference type="AlphaFoldDB" id="A0A0L6JPV6"/>
<dbReference type="OrthoDB" id="9808041at2"/>
<evidence type="ECO:0000256" key="2">
    <source>
        <dbReference type="ARBA" id="ARBA00005051"/>
    </source>
</evidence>
<gene>
    <name evidence="10" type="ORF">Bccel_2688</name>
</gene>
<keyword evidence="6 10" id="KW-0418">Kinase</keyword>
<dbReference type="GO" id="GO:0046654">
    <property type="term" value="P:tetrahydrofolate biosynthetic process"/>
    <property type="evidence" value="ECO:0007669"/>
    <property type="project" value="UniProtKB-UniPathway"/>
</dbReference>
<keyword evidence="7" id="KW-0067">ATP-binding</keyword>